<evidence type="ECO:0000259" key="1">
    <source>
        <dbReference type="Pfam" id="PF26080"/>
    </source>
</evidence>
<dbReference type="PANTHER" id="PTHR33236:SF11">
    <property type="entry name" value="CUB DOMAIN-CONTAINING PROTEIN"/>
    <property type="match status" value="1"/>
</dbReference>
<dbReference type="EMBL" id="VCGU01000459">
    <property type="protein sequence ID" value="TRY61395.1"/>
    <property type="molecule type" value="Genomic_DNA"/>
</dbReference>
<dbReference type="InterPro" id="IPR058698">
    <property type="entry name" value="CUB_metazoa"/>
</dbReference>
<reference evidence="2 3" key="1">
    <citation type="journal article" date="2018" name="Nat. Ecol. Evol.">
        <title>Genomic signatures of mitonuclear coevolution across populations of Tigriopus californicus.</title>
        <authorList>
            <person name="Barreto F.S."/>
            <person name="Watson E.T."/>
            <person name="Lima T.G."/>
            <person name="Willett C.S."/>
            <person name="Edmands S."/>
            <person name="Li W."/>
            <person name="Burton R.S."/>
        </authorList>
    </citation>
    <scope>NUCLEOTIDE SEQUENCE [LARGE SCALE GENOMIC DNA]</scope>
    <source>
        <strain evidence="2 3">San Diego</strain>
    </source>
</reference>
<evidence type="ECO:0000313" key="2">
    <source>
        <dbReference type="EMBL" id="TRY61395.1"/>
    </source>
</evidence>
<evidence type="ECO:0000313" key="3">
    <source>
        <dbReference type="Proteomes" id="UP000318571"/>
    </source>
</evidence>
<dbReference type="STRING" id="6832.A0A553N7H7"/>
<dbReference type="PANTHER" id="PTHR33236">
    <property type="entry name" value="INTRAFLAGELLAR TRANSPORT PROTEIN 122 FAMILY PROTEIN-RELATED"/>
    <property type="match status" value="1"/>
</dbReference>
<comment type="caution">
    <text evidence="2">The sequence shown here is derived from an EMBL/GenBank/DDBJ whole genome shotgun (WGS) entry which is preliminary data.</text>
</comment>
<dbReference type="Proteomes" id="UP000318571">
    <property type="component" value="Chromosome 8"/>
</dbReference>
<proteinExistence type="predicted"/>
<sequence length="339" mass="35751">MGCALDLHLEMELATELMNVKAEVDPQVELVPKGLAFVVYVRRRGSKIILSCGSTSSENCTYLVQGTTTAPPIDPCTFTICKTSPNICRIRLDFTAFSIAGPALGTVVGAAAATNNGGAIGDCTTDSFSITSPGNMGSPVICGTNTDQHMIVDASDQCHRASFDFGGTGTTRQFDIKVTQYACGDENGGPDGCLQYFKGNTGTFSSFNFPTTATSVTDSVTHLSNQCYTMCFRQEPGKCAICFQPVIAGTGMTGDQGSFGLSLTSDATIAGTQDGGCSEDYLQMNFSTISPSQQRPFRVIFKTDADEVTGAIAGANENEQEAFPGGIIGFHLNYALQDC</sequence>
<protein>
    <recommendedName>
        <fullName evidence="1">CUB domain-containing protein</fullName>
    </recommendedName>
</protein>
<dbReference type="Pfam" id="PF26080">
    <property type="entry name" value="CUB_animal"/>
    <property type="match status" value="1"/>
</dbReference>
<organism evidence="2 3">
    <name type="scientific">Tigriopus californicus</name>
    <name type="common">Marine copepod</name>
    <dbReference type="NCBI Taxonomy" id="6832"/>
    <lineage>
        <taxon>Eukaryota</taxon>
        <taxon>Metazoa</taxon>
        <taxon>Ecdysozoa</taxon>
        <taxon>Arthropoda</taxon>
        <taxon>Crustacea</taxon>
        <taxon>Multicrustacea</taxon>
        <taxon>Hexanauplia</taxon>
        <taxon>Copepoda</taxon>
        <taxon>Harpacticoida</taxon>
        <taxon>Harpacticidae</taxon>
        <taxon>Tigriopus</taxon>
    </lineage>
</organism>
<accession>A0A553N7H7</accession>
<feature type="domain" description="CUB" evidence="1">
    <location>
        <begin position="190"/>
        <end position="285"/>
    </location>
</feature>
<gene>
    <name evidence="2" type="ORF">TCAL_13401</name>
</gene>
<dbReference type="AlphaFoldDB" id="A0A553N7H7"/>
<name>A0A553N7H7_TIGCA</name>
<keyword evidence="3" id="KW-1185">Reference proteome</keyword>